<dbReference type="CDD" id="cd01991">
    <property type="entry name" value="Asn_synthase_B_C"/>
    <property type="match status" value="1"/>
</dbReference>
<keyword evidence="9" id="KW-0436">Ligase</keyword>
<dbReference type="Pfam" id="PF00733">
    <property type="entry name" value="Asn_synthase"/>
    <property type="match status" value="1"/>
</dbReference>
<dbReference type="NCBIfam" id="TIGR01536">
    <property type="entry name" value="asn_synth_AEB"/>
    <property type="match status" value="1"/>
</dbReference>
<name>A0ABW0NFM8_9BURK</name>
<reference evidence="10" key="1">
    <citation type="journal article" date="2019" name="Int. J. Syst. Evol. Microbiol.">
        <title>The Global Catalogue of Microorganisms (GCM) 10K type strain sequencing project: providing services to taxonomists for standard genome sequencing and annotation.</title>
        <authorList>
            <consortium name="The Broad Institute Genomics Platform"/>
            <consortium name="The Broad Institute Genome Sequencing Center for Infectious Disease"/>
            <person name="Wu L."/>
            <person name="Ma J."/>
        </authorList>
    </citation>
    <scope>NUCLEOTIDE SEQUENCE [LARGE SCALE GENOMIC DNA]</scope>
    <source>
        <strain evidence="10">CCUG 57401</strain>
    </source>
</reference>
<dbReference type="PANTHER" id="PTHR43284:SF1">
    <property type="entry name" value="ASPARAGINE SYNTHETASE"/>
    <property type="match status" value="1"/>
</dbReference>
<dbReference type="Pfam" id="PF13537">
    <property type="entry name" value="GATase_7"/>
    <property type="match status" value="1"/>
</dbReference>
<keyword evidence="6" id="KW-0315">Glutamine amidotransferase</keyword>
<keyword evidence="10" id="KW-1185">Reference proteome</keyword>
<dbReference type="InterPro" id="IPR029055">
    <property type="entry name" value="Ntn_hydrolases_N"/>
</dbReference>
<feature type="domain" description="Glutamine amidotransferase type-2" evidence="8">
    <location>
        <begin position="2"/>
        <end position="216"/>
    </location>
</feature>
<comment type="caution">
    <text evidence="9">The sequence shown here is derived from an EMBL/GenBank/DDBJ whole genome shotgun (WGS) entry which is preliminary data.</text>
</comment>
<dbReference type="InterPro" id="IPR033738">
    <property type="entry name" value="AsnB_N"/>
</dbReference>
<gene>
    <name evidence="9" type="primary">asnB</name>
    <name evidence="9" type="ORF">ACFPOE_12660</name>
</gene>
<evidence type="ECO:0000256" key="3">
    <source>
        <dbReference type="ARBA" id="ARBA00012737"/>
    </source>
</evidence>
<dbReference type="InterPro" id="IPR014729">
    <property type="entry name" value="Rossmann-like_a/b/a_fold"/>
</dbReference>
<dbReference type="EMBL" id="JBHSMF010000006">
    <property type="protein sequence ID" value="MFC5498388.1"/>
    <property type="molecule type" value="Genomic_DNA"/>
</dbReference>
<accession>A0ABW0NFM8</accession>
<dbReference type="InterPro" id="IPR001962">
    <property type="entry name" value="Asn_synthase"/>
</dbReference>
<dbReference type="SUPFAM" id="SSF52402">
    <property type="entry name" value="Adenine nucleotide alpha hydrolases-like"/>
    <property type="match status" value="1"/>
</dbReference>
<evidence type="ECO:0000256" key="2">
    <source>
        <dbReference type="ARBA" id="ARBA00005752"/>
    </source>
</evidence>
<dbReference type="PROSITE" id="PS51278">
    <property type="entry name" value="GATASE_TYPE_2"/>
    <property type="match status" value="1"/>
</dbReference>
<dbReference type="InterPro" id="IPR017932">
    <property type="entry name" value="GATase_2_dom"/>
</dbReference>
<dbReference type="Gene3D" id="3.60.20.10">
    <property type="entry name" value="Glutamine Phosphoribosylpyrophosphate, subunit 1, domain 1"/>
    <property type="match status" value="1"/>
</dbReference>
<sequence length="627" mass="70686">MCGINGVICLGGAPSEAYLKAEIAEMNDAVAHRGPDGEGAYVNGNVALGHRRLSIIDLSAGGHQPMFNEDDSLVLVFNGEIYNYLELIPVLKALGHVFRSHSDSEVILHAYEAWGPQCVERFNGMWAFAIWDVKRKRLFASRDRLGVKPFYYVKDAVRLIFSSEIKGIAAVRPLHHANLAKVHDYLRYGYRTSDGSTFFADVHELMPGQNLVLEDGDVTVTRYWQLPSEQGPIEPDTVLRSRFSDLLEDAVRLRFRSDVPVALLQSGGLDSSAICRVVDDDIESGRLACESVTAFTAVFPGFEHDEQARVRELIGTCKHVKLVELSPTAADLLADLPKFVAGMGEPVQSTTSFVHWQIMQAVHARGIKVIINGQGADEALAGYAPYIVGYRLLDTLLANPLKMWSQARAMRARLGYPATKLIAQTAKAMLGRRAASKWRAARVEGTTQVLNSEFCQRHDAHLPDTKMSMRPRNLDRHLRGQIEHYGFNQILHYEDHSAMMSSIEMRSPFVDYRLMEFAFRLPDRMKFDLGVTKRIQREAFASRLPRSIVNNHSKIGFATPFQIWMTNPALNAYLREIVDSSSFQARSIWKGDEIMKRFAESGRYPNFPFWRFINLELWARAYGISNL</sequence>
<keyword evidence="5" id="KW-0067">ATP-binding</keyword>
<protein>
    <recommendedName>
        <fullName evidence="3">asparagine synthase (glutamine-hydrolyzing)</fullName>
        <ecNumber evidence="3">6.3.5.4</ecNumber>
    </recommendedName>
</protein>
<evidence type="ECO:0000256" key="1">
    <source>
        <dbReference type="ARBA" id="ARBA00005187"/>
    </source>
</evidence>
<comment type="pathway">
    <text evidence="1">Amino-acid biosynthesis; L-asparagine biosynthesis; L-asparagine from L-aspartate (L-Gln route): step 1/1.</text>
</comment>
<dbReference type="PIRSF" id="PIRSF001589">
    <property type="entry name" value="Asn_synthetase_glu-h"/>
    <property type="match status" value="1"/>
</dbReference>
<dbReference type="InterPro" id="IPR051786">
    <property type="entry name" value="ASN_synthetase/amidase"/>
</dbReference>
<comment type="catalytic activity">
    <reaction evidence="7">
        <text>L-aspartate + L-glutamine + ATP + H2O = L-asparagine + L-glutamate + AMP + diphosphate + H(+)</text>
        <dbReference type="Rhea" id="RHEA:12228"/>
        <dbReference type="ChEBI" id="CHEBI:15377"/>
        <dbReference type="ChEBI" id="CHEBI:15378"/>
        <dbReference type="ChEBI" id="CHEBI:29985"/>
        <dbReference type="ChEBI" id="CHEBI:29991"/>
        <dbReference type="ChEBI" id="CHEBI:30616"/>
        <dbReference type="ChEBI" id="CHEBI:33019"/>
        <dbReference type="ChEBI" id="CHEBI:58048"/>
        <dbReference type="ChEBI" id="CHEBI:58359"/>
        <dbReference type="ChEBI" id="CHEBI:456215"/>
        <dbReference type="EC" id="6.3.5.4"/>
    </reaction>
</comment>
<comment type="similarity">
    <text evidence="2">Belongs to the asparagine synthetase family.</text>
</comment>
<organism evidence="9 10">
    <name type="scientific">Caenimonas terrae</name>
    <dbReference type="NCBI Taxonomy" id="696074"/>
    <lineage>
        <taxon>Bacteria</taxon>
        <taxon>Pseudomonadati</taxon>
        <taxon>Pseudomonadota</taxon>
        <taxon>Betaproteobacteria</taxon>
        <taxon>Burkholderiales</taxon>
        <taxon>Comamonadaceae</taxon>
        <taxon>Caenimonas</taxon>
    </lineage>
</organism>
<evidence type="ECO:0000256" key="7">
    <source>
        <dbReference type="ARBA" id="ARBA00048741"/>
    </source>
</evidence>
<dbReference type="PANTHER" id="PTHR43284">
    <property type="entry name" value="ASPARAGINE SYNTHETASE (GLUTAMINE-HYDROLYZING)"/>
    <property type="match status" value="1"/>
</dbReference>
<dbReference type="EC" id="6.3.5.4" evidence="3"/>
<evidence type="ECO:0000256" key="6">
    <source>
        <dbReference type="ARBA" id="ARBA00022962"/>
    </source>
</evidence>
<evidence type="ECO:0000259" key="8">
    <source>
        <dbReference type="PROSITE" id="PS51278"/>
    </source>
</evidence>
<evidence type="ECO:0000256" key="5">
    <source>
        <dbReference type="ARBA" id="ARBA00022840"/>
    </source>
</evidence>
<dbReference type="InterPro" id="IPR006426">
    <property type="entry name" value="Asn_synth_AEB"/>
</dbReference>
<keyword evidence="4" id="KW-0547">Nucleotide-binding</keyword>
<evidence type="ECO:0000313" key="10">
    <source>
        <dbReference type="Proteomes" id="UP001596037"/>
    </source>
</evidence>
<evidence type="ECO:0000313" key="9">
    <source>
        <dbReference type="EMBL" id="MFC5498388.1"/>
    </source>
</evidence>
<dbReference type="RefSeq" id="WP_376850442.1">
    <property type="nucleotide sequence ID" value="NZ_JBHSMF010000006.1"/>
</dbReference>
<proteinExistence type="inferred from homology"/>
<dbReference type="CDD" id="cd00712">
    <property type="entry name" value="AsnB"/>
    <property type="match status" value="1"/>
</dbReference>
<dbReference type="Proteomes" id="UP001596037">
    <property type="component" value="Unassembled WGS sequence"/>
</dbReference>
<dbReference type="Gene3D" id="3.40.50.620">
    <property type="entry name" value="HUPs"/>
    <property type="match status" value="1"/>
</dbReference>
<dbReference type="GO" id="GO:0004066">
    <property type="term" value="F:asparagine synthase (glutamine-hydrolyzing) activity"/>
    <property type="evidence" value="ECO:0007669"/>
    <property type="project" value="UniProtKB-EC"/>
</dbReference>
<evidence type="ECO:0000256" key="4">
    <source>
        <dbReference type="ARBA" id="ARBA00022741"/>
    </source>
</evidence>
<dbReference type="SUPFAM" id="SSF56235">
    <property type="entry name" value="N-terminal nucleophile aminohydrolases (Ntn hydrolases)"/>
    <property type="match status" value="1"/>
</dbReference>